<gene>
    <name evidence="8" type="ORF">FIV42_02295</name>
</gene>
<sequence>MQTWKQLAMAIGALTVVAVGVAIWHEAYVAAAVLLVVGLAVVMYARQVLLPFDQVTEALGRLAAGDLAQPRLTVDKGGDVGRMATAINQLLTQLRLLSEEATELANGYIGVRGMQDRVLETGQLSAVDLPTSSSQGDLNRSFAELTNQLRRLTVKAHIIANDQLYNPALDEELPGELGDAFGLMVSNLRNLAGRAEEIAHGDLSSSVEGEGDLTSAFNEMVTGLRHLVEQITHSAIQVASSTEEMLQVLHAHESSALHQADRIREAQRTVEELLESADAIAERAHLVFEAAEDTRDQNRQIGMRIDELNQLSKRITEILKLIRSIADRSDLLALNASLEGARTGEAGKGFALVANEMRRLAENTKDSVGSIKSLVDDIHGSTRATASACQEGLVRSEDTTEAALDIKVVTTEQREHTGEVNRAMEDLATLVTHGVSGIRQVTTAASELAELSETLRELVDSFRLGEKADGPELESLPTASARAEAS</sequence>
<dbReference type="RefSeq" id="WP_141196106.1">
    <property type="nucleotide sequence ID" value="NZ_CP041186.1"/>
</dbReference>
<evidence type="ECO:0000256" key="5">
    <source>
        <dbReference type="SAM" id="Phobius"/>
    </source>
</evidence>
<dbReference type="PROSITE" id="PS50111">
    <property type="entry name" value="CHEMOTAXIS_TRANSDUC_2"/>
    <property type="match status" value="1"/>
</dbReference>
<dbReference type="InterPro" id="IPR003660">
    <property type="entry name" value="HAMP_dom"/>
</dbReference>
<dbReference type="PROSITE" id="PS50885">
    <property type="entry name" value="HAMP"/>
    <property type="match status" value="2"/>
</dbReference>
<evidence type="ECO:0000256" key="3">
    <source>
        <dbReference type="PROSITE-ProRule" id="PRU00284"/>
    </source>
</evidence>
<dbReference type="GO" id="GO:0016020">
    <property type="term" value="C:membrane"/>
    <property type="evidence" value="ECO:0007669"/>
    <property type="project" value="InterPro"/>
</dbReference>
<accession>A0A5B8XYY3</accession>
<dbReference type="EMBL" id="CP041186">
    <property type="protein sequence ID" value="QDG49609.1"/>
    <property type="molecule type" value="Genomic_DNA"/>
</dbReference>
<dbReference type="Gene3D" id="6.10.340.10">
    <property type="match status" value="1"/>
</dbReference>
<dbReference type="InterPro" id="IPR004089">
    <property type="entry name" value="MCPsignal_dom"/>
</dbReference>
<dbReference type="PANTHER" id="PTHR32089">
    <property type="entry name" value="METHYL-ACCEPTING CHEMOTAXIS PROTEIN MCPB"/>
    <property type="match status" value="1"/>
</dbReference>
<keyword evidence="1 3" id="KW-0807">Transducer</keyword>
<name>A0A4Y6PN08_PERCE</name>
<dbReference type="SMART" id="SM00283">
    <property type="entry name" value="MA"/>
    <property type="match status" value="1"/>
</dbReference>
<comment type="similarity">
    <text evidence="2">Belongs to the methyl-accepting chemotaxis (MCP) protein family.</text>
</comment>
<dbReference type="GO" id="GO:0007165">
    <property type="term" value="P:signal transduction"/>
    <property type="evidence" value="ECO:0007669"/>
    <property type="project" value="UniProtKB-KW"/>
</dbReference>
<proteinExistence type="inferred from homology"/>
<dbReference type="AlphaFoldDB" id="A0A4Y6PN08"/>
<evidence type="ECO:0000259" key="7">
    <source>
        <dbReference type="PROSITE" id="PS50885"/>
    </source>
</evidence>
<dbReference type="Pfam" id="PF00672">
    <property type="entry name" value="HAMP"/>
    <property type="match status" value="2"/>
</dbReference>
<evidence type="ECO:0000313" key="9">
    <source>
        <dbReference type="Proteomes" id="UP000315995"/>
    </source>
</evidence>
<feature type="domain" description="HAMP" evidence="7">
    <location>
        <begin position="182"/>
        <end position="229"/>
    </location>
</feature>
<protein>
    <submittedName>
        <fullName evidence="8">Methyl-accepting chemotaxis protein</fullName>
    </submittedName>
</protein>
<dbReference type="Gene3D" id="1.10.287.950">
    <property type="entry name" value="Methyl-accepting chemotaxis protein"/>
    <property type="match status" value="1"/>
</dbReference>
<feature type="region of interest" description="Disordered" evidence="4">
    <location>
        <begin position="466"/>
        <end position="486"/>
    </location>
</feature>
<dbReference type="Pfam" id="PF00015">
    <property type="entry name" value="MCPsignal"/>
    <property type="match status" value="1"/>
</dbReference>
<feature type="domain" description="Methyl-accepting transducer" evidence="6">
    <location>
        <begin position="234"/>
        <end position="449"/>
    </location>
</feature>
<keyword evidence="5" id="KW-0472">Membrane</keyword>
<keyword evidence="9" id="KW-1185">Reference proteome</keyword>
<evidence type="ECO:0000256" key="1">
    <source>
        <dbReference type="ARBA" id="ARBA00023224"/>
    </source>
</evidence>
<evidence type="ECO:0000259" key="6">
    <source>
        <dbReference type="PROSITE" id="PS50111"/>
    </source>
</evidence>
<dbReference type="SMART" id="SM00304">
    <property type="entry name" value="HAMP"/>
    <property type="match status" value="2"/>
</dbReference>
<keyword evidence="5" id="KW-1133">Transmembrane helix</keyword>
<organism evidence="8 9">
    <name type="scientific">Persicimonas caeni</name>
    <dbReference type="NCBI Taxonomy" id="2292766"/>
    <lineage>
        <taxon>Bacteria</taxon>
        <taxon>Deltaproteobacteria</taxon>
        <taxon>Bradymonadales</taxon>
        <taxon>Bradymonadaceae</taxon>
        <taxon>Persicimonas</taxon>
    </lineage>
</organism>
<dbReference type="OrthoDB" id="5522708at2"/>
<keyword evidence="5" id="KW-0812">Transmembrane</keyword>
<feature type="domain" description="HAMP" evidence="7">
    <location>
        <begin position="46"/>
        <end position="99"/>
    </location>
</feature>
<feature type="transmembrane region" description="Helical" evidence="5">
    <location>
        <begin position="28"/>
        <end position="45"/>
    </location>
</feature>
<evidence type="ECO:0000256" key="2">
    <source>
        <dbReference type="ARBA" id="ARBA00029447"/>
    </source>
</evidence>
<reference evidence="8 9" key="1">
    <citation type="submission" date="2019-06" db="EMBL/GenBank/DDBJ databases">
        <title>Persicimonas caeni gen. nov., sp. nov., a predatory bacterium isolated from solar saltern.</title>
        <authorList>
            <person name="Wang S."/>
        </authorList>
    </citation>
    <scope>NUCLEOTIDE SEQUENCE [LARGE SCALE GENOMIC DNA]</scope>
    <source>
        <strain evidence="8 9">YN101</strain>
    </source>
</reference>
<dbReference type="PANTHER" id="PTHR32089:SF112">
    <property type="entry name" value="LYSOZYME-LIKE PROTEIN-RELATED"/>
    <property type="match status" value="1"/>
</dbReference>
<dbReference type="Proteomes" id="UP000315995">
    <property type="component" value="Chromosome"/>
</dbReference>
<dbReference type="SUPFAM" id="SSF158472">
    <property type="entry name" value="HAMP domain-like"/>
    <property type="match status" value="1"/>
</dbReference>
<dbReference type="CDD" id="cd06225">
    <property type="entry name" value="HAMP"/>
    <property type="match status" value="1"/>
</dbReference>
<evidence type="ECO:0000256" key="4">
    <source>
        <dbReference type="SAM" id="MobiDB-lite"/>
    </source>
</evidence>
<dbReference type="SUPFAM" id="SSF58104">
    <property type="entry name" value="Methyl-accepting chemotaxis protein (MCP) signaling domain"/>
    <property type="match status" value="1"/>
</dbReference>
<evidence type="ECO:0000313" key="8">
    <source>
        <dbReference type="EMBL" id="QDG49609.1"/>
    </source>
</evidence>
<accession>A0A4Y6PN08</accession>